<dbReference type="AlphaFoldDB" id="A0A3Q0EKZ2"/>
<dbReference type="Proteomes" id="UP000087766">
    <property type="component" value="Unplaced"/>
</dbReference>
<dbReference type="SMART" id="SM00451">
    <property type="entry name" value="ZnF_U1"/>
    <property type="match status" value="2"/>
</dbReference>
<dbReference type="SUPFAM" id="SSF57667">
    <property type="entry name" value="beta-beta-alpha zinc fingers"/>
    <property type="match status" value="2"/>
</dbReference>
<sequence length="674" mass="72361">MSRPVCSRPSCSLSGTIAGTIACYSVIPGRSLLAPDLSFPKCISAFAGRWRTLRTFPSLPYGAVVPEEHSPPLSKFVSWIHFRELGCRSSELHGRIEHAAPVSVDFSSSSSSSSSRNSDQIACCRDGLFGLQLPAATATTFLWLRPFSDPNPTLRSILCLSTILRIQFPIRLFFQHTSRSVSIPTRTRSSSPSRRQSHRSGLRPEQIACGASSASFGNFSGQKDHKLTTYQGLLDRQYLEAHRDRHELGQVPCPRTGPSQYRGRGGRGGRPFRGAGRGRGHGRGHGVGGGRHAPSHSSGAAICHVAGASVAAGTSSAIEPSSSVSVPTQLPKQARVQPPAPRKVCCEICKVECNTPEILEQHKNGKKHQKNMRMHEELQRRNALNGQQNAQIPTSQLNLTDQPKQVQESENNGFPAENMGSRVIVNNHEDETQQQNNVGNISEASEAPEAKNTDNSAARGRGLKRKKKGGGKGGKYMRTNDGLKPVESAQTMSFRCELCDVKCESQIVYQSHVTGKKHLSKLRRAHDPQASSGVGQQQALSGALLGLQALYPPDINALSNAINAQVQQGDNDPQVLLAQLLMTVLSQAQVTAAAQVTGVTAAQMPGPISMAGPSYEPQLLQTQVSEITARANLDNPSAETKTEVLPDPSLESKAQQGSSVSAQIEGGGSETKPV</sequence>
<dbReference type="PROSITE" id="PS51257">
    <property type="entry name" value="PROKAR_LIPOPROTEIN"/>
    <property type="match status" value="1"/>
</dbReference>
<feature type="compositionally biased region" description="Polar residues" evidence="1">
    <location>
        <begin position="433"/>
        <end position="443"/>
    </location>
</feature>
<dbReference type="STRING" id="3916.A0A3Q0EKZ2"/>
<feature type="region of interest" description="Disordered" evidence="1">
    <location>
        <begin position="183"/>
        <end position="204"/>
    </location>
</feature>
<name>A0A3Q0EKZ2_VIGRR</name>
<feature type="compositionally biased region" description="Gly residues" evidence="1">
    <location>
        <begin position="665"/>
        <end position="674"/>
    </location>
</feature>
<dbReference type="GO" id="GO:0003676">
    <property type="term" value="F:nucleic acid binding"/>
    <property type="evidence" value="ECO:0007669"/>
    <property type="project" value="InterPro"/>
</dbReference>
<evidence type="ECO:0000313" key="5">
    <source>
        <dbReference type="RefSeq" id="XP_022632588.1"/>
    </source>
</evidence>
<dbReference type="Gene3D" id="3.30.160.60">
    <property type="entry name" value="Classic Zinc Finger"/>
    <property type="match status" value="2"/>
</dbReference>
<gene>
    <name evidence="5" type="primary">LOC106780092</name>
</gene>
<dbReference type="InterPro" id="IPR013087">
    <property type="entry name" value="Znf_C2H2_type"/>
</dbReference>
<feature type="compositionally biased region" description="Polar residues" evidence="1">
    <location>
        <begin position="652"/>
        <end position="662"/>
    </location>
</feature>
<protein>
    <submittedName>
        <fullName evidence="5">Uncharacterized protein LOC106780092</fullName>
    </submittedName>
</protein>
<feature type="region of interest" description="Disordered" evidence="1">
    <location>
        <begin position="632"/>
        <end position="674"/>
    </location>
</feature>
<accession>A0A3Q0EKZ2</accession>
<feature type="region of interest" description="Disordered" evidence="1">
    <location>
        <begin position="431"/>
        <end position="482"/>
    </location>
</feature>
<feature type="domain" description="U1-type" evidence="3">
    <location>
        <begin position="341"/>
        <end position="375"/>
    </location>
</feature>
<feature type="region of interest" description="Disordered" evidence="1">
    <location>
        <begin position="396"/>
        <end position="418"/>
    </location>
</feature>
<dbReference type="InterPro" id="IPR036236">
    <property type="entry name" value="Znf_C2H2_sf"/>
</dbReference>
<feature type="compositionally biased region" description="Polar residues" evidence="1">
    <location>
        <begin position="396"/>
        <end position="412"/>
    </location>
</feature>
<dbReference type="KEGG" id="vra:106780092"/>
<keyword evidence="4" id="KW-1185">Reference proteome</keyword>
<dbReference type="RefSeq" id="XP_022632588.1">
    <property type="nucleotide sequence ID" value="XM_022776867.1"/>
</dbReference>
<dbReference type="PANTHER" id="PTHR47487:SF3">
    <property type="entry name" value="GLUTENIN, HIGH MOLECULAR WEIGHT SUBUNIT 12-LIKE"/>
    <property type="match status" value="1"/>
</dbReference>
<feature type="compositionally biased region" description="Gly residues" evidence="1">
    <location>
        <begin position="266"/>
        <end position="275"/>
    </location>
</feature>
<evidence type="ECO:0000259" key="2">
    <source>
        <dbReference type="SMART" id="SM00355"/>
    </source>
</evidence>
<evidence type="ECO:0000259" key="3">
    <source>
        <dbReference type="SMART" id="SM00451"/>
    </source>
</evidence>
<dbReference type="PANTHER" id="PTHR47487">
    <property type="entry name" value="OS06G0651300 PROTEIN-RELATED"/>
    <property type="match status" value="1"/>
</dbReference>
<evidence type="ECO:0000313" key="4">
    <source>
        <dbReference type="Proteomes" id="UP000087766"/>
    </source>
</evidence>
<feature type="region of interest" description="Disordered" evidence="1">
    <location>
        <begin position="248"/>
        <end position="298"/>
    </location>
</feature>
<organism evidence="4 5">
    <name type="scientific">Vigna radiata var. radiata</name>
    <name type="common">Mung bean</name>
    <name type="synonym">Phaseolus aureus</name>
    <dbReference type="NCBI Taxonomy" id="3916"/>
    <lineage>
        <taxon>Eukaryota</taxon>
        <taxon>Viridiplantae</taxon>
        <taxon>Streptophyta</taxon>
        <taxon>Embryophyta</taxon>
        <taxon>Tracheophyta</taxon>
        <taxon>Spermatophyta</taxon>
        <taxon>Magnoliopsida</taxon>
        <taxon>eudicotyledons</taxon>
        <taxon>Gunneridae</taxon>
        <taxon>Pentapetalae</taxon>
        <taxon>rosids</taxon>
        <taxon>fabids</taxon>
        <taxon>Fabales</taxon>
        <taxon>Fabaceae</taxon>
        <taxon>Papilionoideae</taxon>
        <taxon>50 kb inversion clade</taxon>
        <taxon>NPAAA clade</taxon>
        <taxon>indigoferoid/millettioid clade</taxon>
        <taxon>Phaseoleae</taxon>
        <taxon>Vigna</taxon>
    </lineage>
</organism>
<dbReference type="SMART" id="SM00355">
    <property type="entry name" value="ZnF_C2H2"/>
    <property type="match status" value="2"/>
</dbReference>
<evidence type="ECO:0000256" key="1">
    <source>
        <dbReference type="SAM" id="MobiDB-lite"/>
    </source>
</evidence>
<reference evidence="5" key="1">
    <citation type="submission" date="2025-08" db="UniProtKB">
        <authorList>
            <consortium name="RefSeq"/>
        </authorList>
    </citation>
    <scope>IDENTIFICATION</scope>
    <source>
        <tissue evidence="5">Leaf</tissue>
    </source>
</reference>
<dbReference type="GeneID" id="106780092"/>
<proteinExistence type="predicted"/>
<feature type="domain" description="C2H2-type" evidence="2">
    <location>
        <begin position="494"/>
        <end position="518"/>
    </location>
</feature>
<feature type="domain" description="C2H2-type" evidence="2">
    <location>
        <begin position="344"/>
        <end position="368"/>
    </location>
</feature>
<feature type="compositionally biased region" description="Basic residues" evidence="1">
    <location>
        <begin position="461"/>
        <end position="470"/>
    </location>
</feature>
<dbReference type="Pfam" id="PF12874">
    <property type="entry name" value="zf-met"/>
    <property type="match status" value="2"/>
</dbReference>
<dbReference type="OrthoDB" id="434647at2759"/>
<dbReference type="InterPro" id="IPR003604">
    <property type="entry name" value="Matrin/U1-like-C_Znf_C2H2"/>
</dbReference>
<feature type="compositionally biased region" description="Low complexity" evidence="1">
    <location>
        <begin position="183"/>
        <end position="194"/>
    </location>
</feature>
<dbReference type="GO" id="GO:0008270">
    <property type="term" value="F:zinc ion binding"/>
    <property type="evidence" value="ECO:0007669"/>
    <property type="project" value="InterPro"/>
</dbReference>
<feature type="domain" description="U1-type" evidence="3">
    <location>
        <begin position="491"/>
        <end position="525"/>
    </location>
</feature>